<dbReference type="InterPro" id="IPR016181">
    <property type="entry name" value="Acyl_CoA_acyltransferase"/>
</dbReference>
<dbReference type="Pfam" id="PF00583">
    <property type="entry name" value="Acetyltransf_1"/>
    <property type="match status" value="1"/>
</dbReference>
<evidence type="ECO:0000259" key="1">
    <source>
        <dbReference type="PROSITE" id="PS51186"/>
    </source>
</evidence>
<dbReference type="Gene3D" id="3.40.630.30">
    <property type="match status" value="1"/>
</dbReference>
<evidence type="ECO:0000313" key="3">
    <source>
        <dbReference type="Proteomes" id="UP000583800"/>
    </source>
</evidence>
<name>A0A7X0C544_9ACTN</name>
<dbReference type="AlphaFoldDB" id="A0A7X0C544"/>
<dbReference type="SUPFAM" id="SSF55729">
    <property type="entry name" value="Acyl-CoA N-acyltransferases (Nat)"/>
    <property type="match status" value="1"/>
</dbReference>
<reference evidence="2 3" key="1">
    <citation type="submission" date="2020-08" db="EMBL/GenBank/DDBJ databases">
        <title>Sequencing the genomes of 1000 actinobacteria strains.</title>
        <authorList>
            <person name="Klenk H.-P."/>
        </authorList>
    </citation>
    <scope>NUCLEOTIDE SEQUENCE [LARGE SCALE GENOMIC DNA]</scope>
    <source>
        <strain evidence="2 3">DSM 45913</strain>
    </source>
</reference>
<dbReference type="RefSeq" id="WP_185084926.1">
    <property type="nucleotide sequence ID" value="NZ_JACHJB010000002.1"/>
</dbReference>
<feature type="domain" description="N-acetyltransferase" evidence="1">
    <location>
        <begin position="139"/>
        <end position="275"/>
    </location>
</feature>
<keyword evidence="2" id="KW-0808">Transferase</keyword>
<accession>A0A7X0C544</accession>
<dbReference type="PROSITE" id="PS51186">
    <property type="entry name" value="GNAT"/>
    <property type="match status" value="1"/>
</dbReference>
<dbReference type="Proteomes" id="UP000583800">
    <property type="component" value="Unassembled WGS sequence"/>
</dbReference>
<sequence>MEHDEVLAAYDRQMRRDVRPDAPGVRVERAGAVVRQTAPATGWNGVLWSDLPETGAGEVEAAIARQVRHYAALGLAFEWKLYAHDRPRDLGRRLIAAGFTPEPAETLMVAETAAVVRATDRAAAPAEGSAGEGCLPGGVRLVPVTDAAGVELMAEVHEQAFGTGRDAIRHRLLALLAQEPGTVAAVVALAGGRPVSAARMELPPGTDFAGLWGGGTVPGHRGRGLYRALVGFRARLAAERGYRYLHVDASEQSRPILLRLGFAPLSTTTPYLFTP</sequence>
<organism evidence="2 3">
    <name type="scientific">Nonomuraea muscovyensis</name>
    <dbReference type="NCBI Taxonomy" id="1124761"/>
    <lineage>
        <taxon>Bacteria</taxon>
        <taxon>Bacillati</taxon>
        <taxon>Actinomycetota</taxon>
        <taxon>Actinomycetes</taxon>
        <taxon>Streptosporangiales</taxon>
        <taxon>Streptosporangiaceae</taxon>
        <taxon>Nonomuraea</taxon>
    </lineage>
</organism>
<comment type="caution">
    <text evidence="2">The sequence shown here is derived from an EMBL/GenBank/DDBJ whole genome shotgun (WGS) entry which is preliminary data.</text>
</comment>
<protein>
    <submittedName>
        <fullName evidence="2">GNAT superfamily N-acetyltransferase</fullName>
    </submittedName>
</protein>
<gene>
    <name evidence="2" type="ORF">FHU36_003419</name>
</gene>
<keyword evidence="3" id="KW-1185">Reference proteome</keyword>
<dbReference type="GO" id="GO:0016747">
    <property type="term" value="F:acyltransferase activity, transferring groups other than amino-acyl groups"/>
    <property type="evidence" value="ECO:0007669"/>
    <property type="project" value="InterPro"/>
</dbReference>
<proteinExistence type="predicted"/>
<evidence type="ECO:0000313" key="2">
    <source>
        <dbReference type="EMBL" id="MBB6346874.1"/>
    </source>
</evidence>
<dbReference type="InterPro" id="IPR000182">
    <property type="entry name" value="GNAT_dom"/>
</dbReference>
<dbReference type="CDD" id="cd04301">
    <property type="entry name" value="NAT_SF"/>
    <property type="match status" value="1"/>
</dbReference>
<dbReference type="EMBL" id="JACHJB010000002">
    <property type="protein sequence ID" value="MBB6346874.1"/>
    <property type="molecule type" value="Genomic_DNA"/>
</dbReference>